<keyword evidence="1" id="KW-0812">Transmembrane</keyword>
<protein>
    <submittedName>
        <fullName evidence="2">Matrix protein</fullName>
    </submittedName>
</protein>
<evidence type="ECO:0000256" key="1">
    <source>
        <dbReference type="SAM" id="Phobius"/>
    </source>
</evidence>
<dbReference type="EMBL" id="MH453880">
    <property type="protein sequence ID" value="AXF38753.1"/>
    <property type="molecule type" value="Viral_cRNA"/>
</dbReference>
<keyword evidence="1" id="KW-1133">Transmembrane helix</keyword>
<proteinExistence type="predicted"/>
<evidence type="ECO:0000313" key="2">
    <source>
        <dbReference type="EMBL" id="AXF38753.1"/>
    </source>
</evidence>
<keyword evidence="1" id="KW-0472">Membrane</keyword>
<organism evidence="2">
    <name type="scientific">Shelduck rhabdovirus</name>
    <dbReference type="NCBI Taxonomy" id="2212784"/>
    <lineage>
        <taxon>Viruses</taxon>
        <taxon>Riboviria</taxon>
        <taxon>Orthornavirae</taxon>
        <taxon>Negarnaviricota</taxon>
        <taxon>Haploviricotina</taxon>
        <taxon>Monjiviricetes</taxon>
        <taxon>Mononegavirales</taxon>
        <taxon>Rhabdoviridae</taxon>
    </lineage>
</organism>
<gene>
    <name evidence="2" type="primary">M</name>
</gene>
<feature type="transmembrane region" description="Helical" evidence="1">
    <location>
        <begin position="34"/>
        <end position="55"/>
    </location>
</feature>
<name>A0A3G1RPH4_9RHAB</name>
<accession>A0A3G1RPH4</accession>
<sequence length="261" mass="29482">MATKIPYHQYEIANLWYRVFGRKSPAELLSEYELLAAGIIVWCLTVSTFSGVLILRHIGFFCTKKKKANSVTSVRKMSHQAVQQNLCLAEFQTIPCHQASFHVDFSLNIVDEFSKKKPDQTALWYCCKQWAERYNGPNMLKAIIFYCLAVANISLDLADNESAERLHVILCNTKFSFKSKSGVPQKYLSYDHQCRIPFESSSYLLTVHLKLTPTCVVGNPLWVSQPKQKENSVAEISTLLMQLGTPAAGWGGDDIVLQSPH</sequence>
<reference evidence="2" key="1">
    <citation type="journal article" date="2018" name="Mol. Ecol.">
        <title>Virus-virus interactions and host ecology are associated with RNA virome structure in wild birds.</title>
        <authorList>
            <person name="Wille M."/>
            <person name="Eden J.S."/>
            <person name="Shi M."/>
            <person name="Klaassen M."/>
            <person name="Hurt A.C."/>
            <person name="Holmes E.C."/>
        </authorList>
    </citation>
    <scope>NUCLEOTIDE SEQUENCE</scope>
    <source>
        <strain evidence="2">MW22</strain>
    </source>
</reference>